<feature type="signal peptide" evidence="5">
    <location>
        <begin position="1"/>
        <end position="20"/>
    </location>
</feature>
<dbReference type="PANTHER" id="PTHR22799:SF1">
    <property type="entry name" value="C-TYPE LECTIN DOMAIN FAMILY 11 MEMBER A"/>
    <property type="match status" value="1"/>
</dbReference>
<dbReference type="AlphaFoldDB" id="A0A9P0N075"/>
<dbReference type="InterPro" id="IPR016187">
    <property type="entry name" value="CTDL_fold"/>
</dbReference>
<evidence type="ECO:0000256" key="3">
    <source>
        <dbReference type="ARBA" id="ARBA00022729"/>
    </source>
</evidence>
<dbReference type="EMBL" id="LR824545">
    <property type="protein sequence ID" value="CAH1636763.1"/>
    <property type="molecule type" value="Genomic_DNA"/>
</dbReference>
<evidence type="ECO:0000256" key="4">
    <source>
        <dbReference type="ARBA" id="ARBA00022734"/>
    </source>
</evidence>
<evidence type="ECO:0000256" key="5">
    <source>
        <dbReference type="SAM" id="SignalP"/>
    </source>
</evidence>
<comment type="subcellular location">
    <subcellularLocation>
        <location evidence="1">Secreted</location>
    </subcellularLocation>
</comment>
<dbReference type="InterPro" id="IPR001304">
    <property type="entry name" value="C-type_lectin-like"/>
</dbReference>
<evidence type="ECO:0000313" key="8">
    <source>
        <dbReference type="Proteomes" id="UP001153321"/>
    </source>
</evidence>
<gene>
    <name evidence="7" type="ORF">SPLIT_LOCUS2125</name>
</gene>
<proteinExistence type="predicted"/>
<feature type="chain" id="PRO_5040280762" description="C-type lectin domain-containing protein" evidence="5">
    <location>
        <begin position="21"/>
        <end position="297"/>
    </location>
</feature>
<keyword evidence="4" id="KW-0430">Lectin</keyword>
<dbReference type="Pfam" id="PF00059">
    <property type="entry name" value="Lectin_C"/>
    <property type="match status" value="2"/>
</dbReference>
<evidence type="ECO:0000256" key="2">
    <source>
        <dbReference type="ARBA" id="ARBA00022525"/>
    </source>
</evidence>
<accession>A0A9P0N075</accession>
<organism evidence="7 8">
    <name type="scientific">Spodoptera littoralis</name>
    <name type="common">Egyptian cotton leafworm</name>
    <dbReference type="NCBI Taxonomy" id="7109"/>
    <lineage>
        <taxon>Eukaryota</taxon>
        <taxon>Metazoa</taxon>
        <taxon>Ecdysozoa</taxon>
        <taxon>Arthropoda</taxon>
        <taxon>Hexapoda</taxon>
        <taxon>Insecta</taxon>
        <taxon>Pterygota</taxon>
        <taxon>Neoptera</taxon>
        <taxon>Endopterygota</taxon>
        <taxon>Lepidoptera</taxon>
        <taxon>Glossata</taxon>
        <taxon>Ditrysia</taxon>
        <taxon>Noctuoidea</taxon>
        <taxon>Noctuidae</taxon>
        <taxon>Amphipyrinae</taxon>
        <taxon>Spodoptera</taxon>
    </lineage>
</organism>
<dbReference type="GO" id="GO:0008083">
    <property type="term" value="F:growth factor activity"/>
    <property type="evidence" value="ECO:0007669"/>
    <property type="project" value="TreeGrafter"/>
</dbReference>
<protein>
    <recommendedName>
        <fullName evidence="6">C-type lectin domain-containing protein</fullName>
    </recommendedName>
</protein>
<dbReference type="InterPro" id="IPR051663">
    <property type="entry name" value="CLec_Tetranectin-domain"/>
</dbReference>
<evidence type="ECO:0000259" key="6">
    <source>
        <dbReference type="PROSITE" id="PS50041"/>
    </source>
</evidence>
<name>A0A9P0N075_SPOLI</name>
<sequence length="297" mass="34047">MKSIVILISLIGITLPSAYSRRVPFYRKDYTYIEEFDAFYKLHWDLSGTNWNLAFMACDDEGATLFYPKIRGEWALVKNLTDKMTEEPNVTEIFVGFHNEFDLGEFITVDGHSTPYPLDVNSPQSDLMDNCVTMNIDNGMFHEDVCIRTQSTPLPFVCKKTDDESCPTIDRGYKYVKSSRKCYKINKKPHMWQDAMKTCFMEGGILAVIENSAQAKDVYNIIDDSNHYFVGVRRLFSQSDYYTVKGQKFSDMYIQSYDNPNADCGTVANNGGNGYIYTSTEDCGQRLPFICEMEAQK</sequence>
<dbReference type="CDD" id="cd00037">
    <property type="entry name" value="CLECT"/>
    <property type="match status" value="2"/>
</dbReference>
<evidence type="ECO:0000313" key="7">
    <source>
        <dbReference type="EMBL" id="CAH1636763.1"/>
    </source>
</evidence>
<keyword evidence="2" id="KW-0964">Secreted</keyword>
<dbReference type="PANTHER" id="PTHR22799">
    <property type="entry name" value="TETRANECTIN-RELATED"/>
    <property type="match status" value="1"/>
</dbReference>
<dbReference type="InterPro" id="IPR016186">
    <property type="entry name" value="C-type_lectin-like/link_sf"/>
</dbReference>
<dbReference type="GO" id="GO:0030246">
    <property type="term" value="F:carbohydrate binding"/>
    <property type="evidence" value="ECO:0007669"/>
    <property type="project" value="UniProtKB-KW"/>
</dbReference>
<dbReference type="Proteomes" id="UP001153321">
    <property type="component" value="Chromosome 14"/>
</dbReference>
<evidence type="ECO:0000256" key="1">
    <source>
        <dbReference type="ARBA" id="ARBA00004613"/>
    </source>
</evidence>
<dbReference type="PROSITE" id="PS50041">
    <property type="entry name" value="C_TYPE_LECTIN_2"/>
    <property type="match status" value="1"/>
</dbReference>
<dbReference type="Gene3D" id="3.10.100.10">
    <property type="entry name" value="Mannose-Binding Protein A, subunit A"/>
    <property type="match status" value="2"/>
</dbReference>
<reference evidence="7" key="1">
    <citation type="submission" date="2022-02" db="EMBL/GenBank/DDBJ databases">
        <authorList>
            <person name="King R."/>
        </authorList>
    </citation>
    <scope>NUCLEOTIDE SEQUENCE</scope>
</reference>
<feature type="domain" description="C-type lectin" evidence="6">
    <location>
        <begin position="178"/>
        <end position="292"/>
    </location>
</feature>
<dbReference type="SMART" id="SM00034">
    <property type="entry name" value="CLECT"/>
    <property type="match status" value="2"/>
</dbReference>
<dbReference type="SUPFAM" id="SSF56436">
    <property type="entry name" value="C-type lectin-like"/>
    <property type="match status" value="2"/>
</dbReference>
<keyword evidence="3 5" id="KW-0732">Signal</keyword>
<keyword evidence="8" id="KW-1185">Reference proteome</keyword>
<dbReference type="GO" id="GO:0005615">
    <property type="term" value="C:extracellular space"/>
    <property type="evidence" value="ECO:0007669"/>
    <property type="project" value="TreeGrafter"/>
</dbReference>